<keyword evidence="2" id="KW-1185">Reference proteome</keyword>
<accession>W0F7B4</accession>
<dbReference type="AlphaFoldDB" id="W0F7B4"/>
<evidence type="ECO:0000313" key="2">
    <source>
        <dbReference type="Proteomes" id="UP000003586"/>
    </source>
</evidence>
<protein>
    <submittedName>
        <fullName evidence="1">Uncharacterized protein</fullName>
    </submittedName>
</protein>
<dbReference type="KEGG" id="nso:NIASO_05930"/>
<dbReference type="HOGENOM" id="CLU_2317374_0_0_10"/>
<proteinExistence type="predicted"/>
<sequence>MEQDPVLIITSFRKTAFRLFEELYHDFKEQAGKLDRQTDENVFQQLCGRYERRLQYQLGLEAKDLIRTYKRNDILQLQQSLTEHITYCLLEFKRKAGSL</sequence>
<gene>
    <name evidence="1" type="ORF">NIASO_05930</name>
</gene>
<evidence type="ECO:0000313" key="1">
    <source>
        <dbReference type="EMBL" id="AHF17349.1"/>
    </source>
</evidence>
<dbReference type="EMBL" id="CP007035">
    <property type="protein sequence ID" value="AHF17349.1"/>
    <property type="molecule type" value="Genomic_DNA"/>
</dbReference>
<dbReference type="RefSeq" id="WP_008582816.1">
    <property type="nucleotide sequence ID" value="NZ_CP007035.1"/>
</dbReference>
<organism evidence="1 2">
    <name type="scientific">Niabella soli DSM 19437</name>
    <dbReference type="NCBI Taxonomy" id="929713"/>
    <lineage>
        <taxon>Bacteria</taxon>
        <taxon>Pseudomonadati</taxon>
        <taxon>Bacteroidota</taxon>
        <taxon>Chitinophagia</taxon>
        <taxon>Chitinophagales</taxon>
        <taxon>Chitinophagaceae</taxon>
        <taxon>Niabella</taxon>
    </lineage>
</organism>
<reference evidence="1 2" key="1">
    <citation type="submission" date="2013-12" db="EMBL/GenBank/DDBJ databases">
        <authorList>
            <consortium name="DOE Joint Genome Institute"/>
            <person name="Eisen J."/>
            <person name="Huntemann M."/>
            <person name="Han J."/>
            <person name="Chen A."/>
            <person name="Kyrpides N."/>
            <person name="Mavromatis K."/>
            <person name="Markowitz V."/>
            <person name="Palaniappan K."/>
            <person name="Ivanova N."/>
            <person name="Schaumberg A."/>
            <person name="Pati A."/>
            <person name="Liolios K."/>
            <person name="Nordberg H.P."/>
            <person name="Cantor M.N."/>
            <person name="Hua S.X."/>
            <person name="Woyke T."/>
        </authorList>
    </citation>
    <scope>NUCLEOTIDE SEQUENCE [LARGE SCALE GENOMIC DNA]</scope>
    <source>
        <strain evidence="2">DSM 19437</strain>
    </source>
</reference>
<name>W0F7B4_9BACT</name>
<dbReference type="OrthoDB" id="671418at2"/>
<dbReference type="Proteomes" id="UP000003586">
    <property type="component" value="Chromosome"/>
</dbReference>